<dbReference type="GO" id="GO:0046872">
    <property type="term" value="F:metal ion binding"/>
    <property type="evidence" value="ECO:0007669"/>
    <property type="project" value="UniProtKB-KW"/>
</dbReference>
<dbReference type="InterPro" id="IPR009050">
    <property type="entry name" value="Globin-like_sf"/>
</dbReference>
<reference evidence="5 6" key="1">
    <citation type="submission" date="2012-02" db="EMBL/GenBank/DDBJ databases">
        <title>Improved High-Quality Draft genome of Joostella marina DSM 19592.</title>
        <authorList>
            <consortium name="US DOE Joint Genome Institute (JGI-PGF)"/>
            <person name="Lucas S."/>
            <person name="Copeland A."/>
            <person name="Lapidus A."/>
            <person name="Bruce D."/>
            <person name="Goodwin L."/>
            <person name="Pitluck S."/>
            <person name="Peters L."/>
            <person name="Chertkov O."/>
            <person name="Ovchinnikova G."/>
            <person name="Kyrpides N."/>
            <person name="Mavromatis K."/>
            <person name="Detter J.C."/>
            <person name="Han C."/>
            <person name="Land M."/>
            <person name="Hauser L."/>
            <person name="Markowitz V."/>
            <person name="Cheng J.-F."/>
            <person name="Hugenholtz P."/>
            <person name="Woyke T."/>
            <person name="Wu D."/>
            <person name="Tindall B."/>
            <person name="Brambilla E."/>
            <person name="Klenk H.-P."/>
            <person name="Eisen J.A."/>
        </authorList>
    </citation>
    <scope>NUCLEOTIDE SEQUENCE [LARGE SCALE GENOMIC DNA]</scope>
    <source>
        <strain evidence="5 6">DSM 19592</strain>
    </source>
</reference>
<organism evidence="5 6">
    <name type="scientific">Galbibacter orientalis DSM 19592</name>
    <dbReference type="NCBI Taxonomy" id="926559"/>
    <lineage>
        <taxon>Bacteria</taxon>
        <taxon>Pseudomonadati</taxon>
        <taxon>Bacteroidota</taxon>
        <taxon>Flavobacteriia</taxon>
        <taxon>Flavobacteriales</taxon>
        <taxon>Flavobacteriaceae</taxon>
        <taxon>Galbibacter</taxon>
    </lineage>
</organism>
<evidence type="ECO:0000313" key="5">
    <source>
        <dbReference type="EMBL" id="EIJ39187.1"/>
    </source>
</evidence>
<dbReference type="InterPro" id="IPR001486">
    <property type="entry name" value="Hemoglobin_trunc"/>
</dbReference>
<keyword evidence="3" id="KW-0479">Metal-binding</keyword>
<dbReference type="GO" id="GO:0020037">
    <property type="term" value="F:heme binding"/>
    <property type="evidence" value="ECO:0007669"/>
    <property type="project" value="InterPro"/>
</dbReference>
<proteinExistence type="predicted"/>
<dbReference type="SUPFAM" id="SSF46458">
    <property type="entry name" value="Globin-like"/>
    <property type="match status" value="1"/>
</dbReference>
<dbReference type="InterPro" id="IPR012292">
    <property type="entry name" value="Globin/Proto"/>
</dbReference>
<dbReference type="Gene3D" id="1.10.490.10">
    <property type="entry name" value="Globins"/>
    <property type="match status" value="1"/>
</dbReference>
<accession>I3C6E4</accession>
<keyword evidence="1" id="KW-0813">Transport</keyword>
<dbReference type="GO" id="GO:0019825">
    <property type="term" value="F:oxygen binding"/>
    <property type="evidence" value="ECO:0007669"/>
    <property type="project" value="InterPro"/>
</dbReference>
<dbReference type="eggNOG" id="COG2346">
    <property type="taxonomic scope" value="Bacteria"/>
</dbReference>
<protein>
    <submittedName>
        <fullName evidence="5">Hemoglobin</fullName>
    </submittedName>
</protein>
<gene>
    <name evidence="5" type="ORF">JoomaDRAFT_2197</name>
</gene>
<sequence length="122" mass="14914">MKKDITQLDDIKLLVNTFYDKVREDDLLKDIFNEVIQDKWSIHLEKMYRFWETVLLENHTYYGGPFAPHAKLPVTKEHFDRWKLLFFQTLNDNFEGEKADEAKWRAEKMAEMFLYKIEYLRS</sequence>
<dbReference type="HOGENOM" id="CLU_104957_3_1_10"/>
<keyword evidence="2" id="KW-0349">Heme</keyword>
<evidence type="ECO:0000256" key="2">
    <source>
        <dbReference type="ARBA" id="ARBA00022617"/>
    </source>
</evidence>
<evidence type="ECO:0000256" key="3">
    <source>
        <dbReference type="ARBA" id="ARBA00022723"/>
    </source>
</evidence>
<dbReference type="AlphaFoldDB" id="I3C6E4"/>
<keyword evidence="4" id="KW-0408">Iron</keyword>
<dbReference type="Proteomes" id="UP000004690">
    <property type="component" value="Unassembled WGS sequence"/>
</dbReference>
<evidence type="ECO:0000313" key="6">
    <source>
        <dbReference type="Proteomes" id="UP000004690"/>
    </source>
</evidence>
<dbReference type="RefSeq" id="WP_008612561.1">
    <property type="nucleotide sequence ID" value="NZ_JH651379.1"/>
</dbReference>
<evidence type="ECO:0000256" key="4">
    <source>
        <dbReference type="ARBA" id="ARBA00023004"/>
    </source>
</evidence>
<dbReference type="Pfam" id="PF01152">
    <property type="entry name" value="Bac_globin"/>
    <property type="match status" value="1"/>
</dbReference>
<dbReference type="EMBL" id="JH651379">
    <property type="protein sequence ID" value="EIJ39187.1"/>
    <property type="molecule type" value="Genomic_DNA"/>
</dbReference>
<dbReference type="CDD" id="cd08916">
    <property type="entry name" value="TrHb3_P"/>
    <property type="match status" value="1"/>
</dbReference>
<dbReference type="OrthoDB" id="25954at2"/>
<evidence type="ECO:0000256" key="1">
    <source>
        <dbReference type="ARBA" id="ARBA00022448"/>
    </source>
</evidence>
<keyword evidence="6" id="KW-1185">Reference proteome</keyword>
<name>I3C6E4_9FLAO</name>